<dbReference type="RefSeq" id="WP_343995454.1">
    <property type="nucleotide sequence ID" value="NZ_BAAALG010000011.1"/>
</dbReference>
<dbReference type="PANTHER" id="PTHR42993:SF1">
    <property type="entry name" value="MAOC-LIKE DEHYDRATASE DOMAIN-CONTAINING PROTEIN"/>
    <property type="match status" value="1"/>
</dbReference>
<dbReference type="InterPro" id="IPR039375">
    <property type="entry name" value="NodN-like"/>
</dbReference>
<dbReference type="SUPFAM" id="SSF54637">
    <property type="entry name" value="Thioesterase/thiol ester dehydrase-isomerase"/>
    <property type="match status" value="1"/>
</dbReference>
<keyword evidence="4" id="KW-1185">Reference proteome</keyword>
<dbReference type="EMBL" id="BAAALG010000011">
    <property type="protein sequence ID" value="GAA1106836.1"/>
    <property type="molecule type" value="Genomic_DNA"/>
</dbReference>
<evidence type="ECO:0000256" key="1">
    <source>
        <dbReference type="ARBA" id="ARBA00005254"/>
    </source>
</evidence>
<dbReference type="Proteomes" id="UP001501581">
    <property type="component" value="Unassembled WGS sequence"/>
</dbReference>
<feature type="domain" description="MaoC-like" evidence="2">
    <location>
        <begin position="13"/>
        <end position="121"/>
    </location>
</feature>
<protein>
    <submittedName>
        <fullName evidence="3">MaoC family dehydratase</fullName>
    </submittedName>
</protein>
<accession>A0ABN1TXD9</accession>
<proteinExistence type="inferred from homology"/>
<evidence type="ECO:0000259" key="2">
    <source>
        <dbReference type="Pfam" id="PF01575"/>
    </source>
</evidence>
<dbReference type="InterPro" id="IPR002539">
    <property type="entry name" value="MaoC-like_dom"/>
</dbReference>
<dbReference type="Gene3D" id="3.10.129.10">
    <property type="entry name" value="Hotdog Thioesterase"/>
    <property type="match status" value="1"/>
</dbReference>
<reference evidence="3 4" key="1">
    <citation type="journal article" date="2019" name="Int. J. Syst. Evol. Microbiol.">
        <title>The Global Catalogue of Microorganisms (GCM) 10K type strain sequencing project: providing services to taxonomists for standard genome sequencing and annotation.</title>
        <authorList>
            <consortium name="The Broad Institute Genomics Platform"/>
            <consortium name="The Broad Institute Genome Sequencing Center for Infectious Disease"/>
            <person name="Wu L."/>
            <person name="Ma J."/>
        </authorList>
    </citation>
    <scope>NUCLEOTIDE SEQUENCE [LARGE SCALE GENOMIC DNA]</scope>
    <source>
        <strain evidence="3 4">JCM 13008</strain>
    </source>
</reference>
<dbReference type="PANTHER" id="PTHR42993">
    <property type="entry name" value="MAOC-LIKE DEHYDRATASE DOMAIN-CONTAINING PROTEIN"/>
    <property type="match status" value="1"/>
</dbReference>
<comment type="similarity">
    <text evidence="1">Belongs to the enoyl-CoA hydratase/isomerase family.</text>
</comment>
<dbReference type="InterPro" id="IPR029069">
    <property type="entry name" value="HotDog_dom_sf"/>
</dbReference>
<sequence length="152" mass="16626">MSPRVFATLDDFRAACGEELGVGEWVEITQERVNAFADVTEDWQWIHVDAERSAQGPWGAPIAHGYLTLSLIPRLGGEIFRVQGARMGVNYGLDKVRFPQPVTVGSYLRASATLTEVSEVPAGLQAVVRYVVEIRGQSKPACVAETIRLLVA</sequence>
<evidence type="ECO:0000313" key="3">
    <source>
        <dbReference type="EMBL" id="GAA1106836.1"/>
    </source>
</evidence>
<evidence type="ECO:0000313" key="4">
    <source>
        <dbReference type="Proteomes" id="UP001501581"/>
    </source>
</evidence>
<dbReference type="CDD" id="cd03450">
    <property type="entry name" value="NodN"/>
    <property type="match status" value="1"/>
</dbReference>
<organism evidence="3 4">
    <name type="scientific">Nocardioides dubius</name>
    <dbReference type="NCBI Taxonomy" id="317019"/>
    <lineage>
        <taxon>Bacteria</taxon>
        <taxon>Bacillati</taxon>
        <taxon>Actinomycetota</taxon>
        <taxon>Actinomycetes</taxon>
        <taxon>Propionibacteriales</taxon>
        <taxon>Nocardioidaceae</taxon>
        <taxon>Nocardioides</taxon>
    </lineage>
</organism>
<comment type="caution">
    <text evidence="3">The sequence shown here is derived from an EMBL/GenBank/DDBJ whole genome shotgun (WGS) entry which is preliminary data.</text>
</comment>
<name>A0ABN1TXD9_9ACTN</name>
<dbReference type="Pfam" id="PF01575">
    <property type="entry name" value="MaoC_dehydratas"/>
    <property type="match status" value="1"/>
</dbReference>
<gene>
    <name evidence="3" type="ORF">GCM10009668_28330</name>
</gene>